<dbReference type="EMBL" id="CM007891">
    <property type="protein sequence ID" value="OTG33968.1"/>
    <property type="molecule type" value="Genomic_DNA"/>
</dbReference>
<protein>
    <submittedName>
        <fullName evidence="2">Uncharacterized protein</fullName>
    </submittedName>
</protein>
<reference evidence="1" key="3">
    <citation type="submission" date="2020-06" db="EMBL/GenBank/DDBJ databases">
        <title>Helianthus annuus Genome sequencing and assembly Release 2.</title>
        <authorList>
            <person name="Gouzy J."/>
            <person name="Langlade N."/>
            <person name="Munos S."/>
        </authorList>
    </citation>
    <scope>NUCLEOTIDE SEQUENCE</scope>
    <source>
        <tissue evidence="1">Leaves</tissue>
    </source>
</reference>
<organism evidence="2 3">
    <name type="scientific">Helianthus annuus</name>
    <name type="common">Common sunflower</name>
    <dbReference type="NCBI Taxonomy" id="4232"/>
    <lineage>
        <taxon>Eukaryota</taxon>
        <taxon>Viridiplantae</taxon>
        <taxon>Streptophyta</taxon>
        <taxon>Embryophyta</taxon>
        <taxon>Tracheophyta</taxon>
        <taxon>Spermatophyta</taxon>
        <taxon>Magnoliopsida</taxon>
        <taxon>eudicotyledons</taxon>
        <taxon>Gunneridae</taxon>
        <taxon>Pentapetalae</taxon>
        <taxon>asterids</taxon>
        <taxon>campanulids</taxon>
        <taxon>Asterales</taxon>
        <taxon>Asteraceae</taxon>
        <taxon>Asteroideae</taxon>
        <taxon>Heliantheae alliance</taxon>
        <taxon>Heliantheae</taxon>
        <taxon>Helianthus</taxon>
    </lineage>
</organism>
<dbReference type="AlphaFoldDB" id="A0A251VED2"/>
<reference evidence="1 3" key="1">
    <citation type="journal article" date="2017" name="Nature">
        <title>The sunflower genome provides insights into oil metabolism, flowering and Asterid evolution.</title>
        <authorList>
            <person name="Badouin H."/>
            <person name="Gouzy J."/>
            <person name="Grassa C.J."/>
            <person name="Murat F."/>
            <person name="Staton S.E."/>
            <person name="Cottret L."/>
            <person name="Lelandais-Briere C."/>
            <person name="Owens G.L."/>
            <person name="Carrere S."/>
            <person name="Mayjonade B."/>
            <person name="Legrand L."/>
            <person name="Gill N."/>
            <person name="Kane N.C."/>
            <person name="Bowers J.E."/>
            <person name="Hubner S."/>
            <person name="Bellec A."/>
            <person name="Berard A."/>
            <person name="Berges H."/>
            <person name="Blanchet N."/>
            <person name="Boniface M.C."/>
            <person name="Brunel D."/>
            <person name="Catrice O."/>
            <person name="Chaidir N."/>
            <person name="Claudel C."/>
            <person name="Donnadieu C."/>
            <person name="Faraut T."/>
            <person name="Fievet G."/>
            <person name="Helmstetter N."/>
            <person name="King M."/>
            <person name="Knapp S.J."/>
            <person name="Lai Z."/>
            <person name="Le Paslier M.C."/>
            <person name="Lippi Y."/>
            <person name="Lorenzon L."/>
            <person name="Mandel J.R."/>
            <person name="Marage G."/>
            <person name="Marchand G."/>
            <person name="Marquand E."/>
            <person name="Bret-Mestries E."/>
            <person name="Morien E."/>
            <person name="Nambeesan S."/>
            <person name="Nguyen T."/>
            <person name="Pegot-Espagnet P."/>
            <person name="Pouilly N."/>
            <person name="Raftis F."/>
            <person name="Sallet E."/>
            <person name="Schiex T."/>
            <person name="Thomas J."/>
            <person name="Vandecasteele C."/>
            <person name="Vares D."/>
            <person name="Vear F."/>
            <person name="Vautrin S."/>
            <person name="Crespi M."/>
            <person name="Mangin B."/>
            <person name="Burke J.M."/>
            <person name="Salse J."/>
            <person name="Munos S."/>
            <person name="Vincourt P."/>
            <person name="Rieseberg L.H."/>
            <person name="Langlade N.B."/>
        </authorList>
    </citation>
    <scope>NUCLEOTIDE SEQUENCE [LARGE SCALE GENOMIC DNA]</scope>
    <source>
        <strain evidence="3">cv. SF193</strain>
        <tissue evidence="1">Leaves</tissue>
    </source>
</reference>
<gene>
    <name evidence="2" type="ORF">HannXRQ_Chr02g0040501</name>
    <name evidence="1" type="ORF">HanXRQr2_Chr02g0055431</name>
</gene>
<accession>A0A251VED2</accession>
<proteinExistence type="predicted"/>
<dbReference type="InParanoid" id="A0A251VED2"/>
<evidence type="ECO:0000313" key="3">
    <source>
        <dbReference type="Proteomes" id="UP000215914"/>
    </source>
</evidence>
<keyword evidence="3" id="KW-1185">Reference proteome</keyword>
<reference evidence="2" key="2">
    <citation type="submission" date="2017-02" db="EMBL/GenBank/DDBJ databases">
        <title>Sunflower complete genome.</title>
        <authorList>
            <person name="Langlade N."/>
            <person name="Munos S."/>
        </authorList>
    </citation>
    <scope>NUCLEOTIDE SEQUENCE [LARGE SCALE GENOMIC DNA]</scope>
    <source>
        <tissue evidence="2">Leaves</tissue>
    </source>
</reference>
<evidence type="ECO:0000313" key="1">
    <source>
        <dbReference type="EMBL" id="KAF5817639.1"/>
    </source>
</evidence>
<evidence type="ECO:0000313" key="2">
    <source>
        <dbReference type="EMBL" id="OTG33968.1"/>
    </source>
</evidence>
<name>A0A251VED2_HELAN</name>
<dbReference type="EMBL" id="MNCJ02000317">
    <property type="protein sequence ID" value="KAF5817639.1"/>
    <property type="molecule type" value="Genomic_DNA"/>
</dbReference>
<dbReference type="Proteomes" id="UP000215914">
    <property type="component" value="Chromosome 2"/>
</dbReference>
<dbReference type="Gramene" id="mRNA:HanXRQr2_Chr02g0055431">
    <property type="protein sequence ID" value="mRNA:HanXRQr2_Chr02g0055431"/>
    <property type="gene ID" value="HanXRQr2_Chr02g0055431"/>
</dbReference>
<sequence length="68" mass="7850">MSSRSIWVWARTRVAHVVTMELVSGSGKRWKFYDALGIKMSSMVRGLVSVSYSWTRHVFQTLVLVNIF</sequence>